<dbReference type="PATRIC" id="fig|86662.28.peg.989"/>
<evidence type="ECO:0000313" key="1">
    <source>
        <dbReference type="EMBL" id="OFE00331.1"/>
    </source>
</evidence>
<comment type="caution">
    <text evidence="1">The sequence shown here is derived from an EMBL/GenBank/DDBJ whole genome shotgun (WGS) entry which is preliminary data.</text>
</comment>
<sequence length="57" mass="6813">MKQVALHHLHKEHNKRIAECHKNHEIEIQRGENGNGLLAKWERFFYNKVISPLKNVK</sequence>
<accession>A0A1E8BTX2</accession>
<gene>
    <name evidence="1" type="ORF">BWGOE11_10250</name>
</gene>
<dbReference type="Proteomes" id="UP000175835">
    <property type="component" value="Unassembled WGS sequence"/>
</dbReference>
<dbReference type="AlphaFoldDB" id="A0A1E8BTX2"/>
<protein>
    <submittedName>
        <fullName evidence="1">Uncharacterized protein</fullName>
    </submittedName>
</protein>
<evidence type="ECO:0000313" key="2">
    <source>
        <dbReference type="Proteomes" id="UP000175835"/>
    </source>
</evidence>
<reference evidence="1 2" key="1">
    <citation type="submission" date="2016-05" db="EMBL/GenBank/DDBJ databases">
        <title>Bacillus thuringiensis and Bacillus weihenstephanensis as novel biocontrol agents of wilt causing Verticillium species.</title>
        <authorList>
            <person name="Hollensteiner J."/>
            <person name="Wemheuer F."/>
            <person name="Harting R."/>
            <person name="Kolarzyk A."/>
            <person name="Diaz-Valerio S."/>
            <person name="Poehlein A."/>
            <person name="Brzuszkiewicz E."/>
            <person name="Nesemann K."/>
            <person name="Braus-Stromeyer S."/>
            <person name="Braus G."/>
            <person name="Daniel R."/>
            <person name="Liesegang H."/>
        </authorList>
    </citation>
    <scope>NUCLEOTIDE SEQUENCE [LARGE SCALE GENOMIC DNA]</scope>
    <source>
        <strain evidence="1 2">GOE11</strain>
    </source>
</reference>
<dbReference type="RefSeq" id="WP_002202923.1">
    <property type="nucleotide sequence ID" value="NZ_LXLX01000014.1"/>
</dbReference>
<proteinExistence type="predicted"/>
<name>A0A1E8BTX2_BACMY</name>
<organism evidence="1 2">
    <name type="scientific">Bacillus mycoides</name>
    <dbReference type="NCBI Taxonomy" id="1405"/>
    <lineage>
        <taxon>Bacteria</taxon>
        <taxon>Bacillati</taxon>
        <taxon>Bacillota</taxon>
        <taxon>Bacilli</taxon>
        <taxon>Bacillales</taxon>
        <taxon>Bacillaceae</taxon>
        <taxon>Bacillus</taxon>
        <taxon>Bacillus cereus group</taxon>
    </lineage>
</organism>
<dbReference type="EMBL" id="LXLX01000014">
    <property type="protein sequence ID" value="OFE00331.1"/>
    <property type="molecule type" value="Genomic_DNA"/>
</dbReference>